<feature type="non-terminal residue" evidence="2">
    <location>
        <position position="109"/>
    </location>
</feature>
<keyword evidence="1" id="KW-0732">Signal</keyword>
<proteinExistence type="predicted"/>
<evidence type="ECO:0000313" key="2">
    <source>
        <dbReference type="EMBL" id="JAT68309.1"/>
    </source>
</evidence>
<gene>
    <name evidence="2" type="ORF">g.29300</name>
</gene>
<organism evidence="2">
    <name type="scientific">Auxenochlorella protothecoides</name>
    <name type="common">Green microalga</name>
    <name type="synonym">Chlorella protothecoides</name>
    <dbReference type="NCBI Taxonomy" id="3075"/>
    <lineage>
        <taxon>Eukaryota</taxon>
        <taxon>Viridiplantae</taxon>
        <taxon>Chlorophyta</taxon>
        <taxon>core chlorophytes</taxon>
        <taxon>Trebouxiophyceae</taxon>
        <taxon>Chlorellales</taxon>
        <taxon>Chlorellaceae</taxon>
        <taxon>Auxenochlorella</taxon>
    </lineage>
</organism>
<accession>A0A1D1ZN73</accession>
<name>A0A1D1ZN73_AUXPR</name>
<dbReference type="AlphaFoldDB" id="A0A1D1ZN73"/>
<evidence type="ECO:0000256" key="1">
    <source>
        <dbReference type="SAM" id="SignalP"/>
    </source>
</evidence>
<reference evidence="2" key="1">
    <citation type="submission" date="2015-08" db="EMBL/GenBank/DDBJ databases">
        <authorList>
            <person name="Babu N.S."/>
            <person name="Beckwith C.J."/>
            <person name="Beseler K.G."/>
            <person name="Brison A."/>
            <person name="Carone J.V."/>
            <person name="Caskin T.P."/>
            <person name="Diamond M."/>
            <person name="Durham M.E."/>
            <person name="Foxe J.M."/>
            <person name="Go M."/>
            <person name="Henderson B.A."/>
            <person name="Jones I.B."/>
            <person name="McGettigan J.A."/>
            <person name="Micheletti S.J."/>
            <person name="Nasrallah M.E."/>
            <person name="Ortiz D."/>
            <person name="Piller C.R."/>
            <person name="Privatt S.R."/>
            <person name="Schneider S.L."/>
            <person name="Sharp S."/>
            <person name="Smith T.C."/>
            <person name="Stanton J.D."/>
            <person name="Ullery H.E."/>
            <person name="Wilson R.J."/>
            <person name="Serrano M.G."/>
            <person name="Buck G."/>
            <person name="Lee V."/>
            <person name="Wang Y."/>
            <person name="Carvalho R."/>
            <person name="Voegtly L."/>
            <person name="Shi R."/>
            <person name="Duckworth R."/>
            <person name="Johnson A."/>
            <person name="Loviza R."/>
            <person name="Walstead R."/>
            <person name="Shah Z."/>
            <person name="Kiflezghi M."/>
            <person name="Wade K."/>
            <person name="Ball S.L."/>
            <person name="Bradley K.W."/>
            <person name="Asai D.J."/>
            <person name="Bowman C.A."/>
            <person name="Russell D.A."/>
            <person name="Pope W.H."/>
            <person name="Jacobs-Sera D."/>
            <person name="Hendrix R.W."/>
            <person name="Hatfull G.F."/>
        </authorList>
    </citation>
    <scope>NUCLEOTIDE SEQUENCE</scope>
</reference>
<protein>
    <submittedName>
        <fullName evidence="2">Uncharacterized protein</fullName>
    </submittedName>
</protein>
<dbReference type="EMBL" id="GDKF01010313">
    <property type="protein sequence ID" value="JAT68309.1"/>
    <property type="molecule type" value="Transcribed_RNA"/>
</dbReference>
<feature type="signal peptide" evidence="1">
    <location>
        <begin position="1"/>
        <end position="25"/>
    </location>
</feature>
<sequence length="109" mass="11961">MRGNFEMRRPLLVFLLLSTAGLCMATSRPHRSHMASLAEGVSVERTAAGVVVHRLRTPGRPIPLYFPDLDSYAAWSSHTRRGAASQRLEHSKRYDADSGSWTVAVAAAP</sequence>
<feature type="chain" id="PRO_5008901137" evidence="1">
    <location>
        <begin position="26"/>
        <end position="109"/>
    </location>
</feature>